<evidence type="ECO:0000313" key="2">
    <source>
        <dbReference type="EMBL" id="KIV98094.1"/>
    </source>
</evidence>
<evidence type="ECO:0000256" key="1">
    <source>
        <dbReference type="SAM" id="MobiDB-lite"/>
    </source>
</evidence>
<protein>
    <submittedName>
        <fullName evidence="2">Uncharacterized protein</fullName>
    </submittedName>
</protein>
<proteinExistence type="predicted"/>
<dbReference type="VEuPathDB" id="FungiDB:PV10_01781"/>
<dbReference type="GeneID" id="27319626"/>
<dbReference type="AlphaFoldDB" id="A0A0D1ZVS8"/>
<name>A0A0D1ZVS8_EXOME</name>
<feature type="region of interest" description="Disordered" evidence="1">
    <location>
        <begin position="194"/>
        <end position="237"/>
    </location>
</feature>
<sequence>MSRHLVDADGDTIMTDDDYFLPQAPHSTLYPPAQSMHPPGSQAYRSEISKSTSVHSGHQPLFYPGSFGLGMGTRFQFGSFGAGASQPLPRTTEVRQPHIIPMTVPTRGQNQLSGHWAPWPGLPPTRVDSISSGFGPAFTQNHNNRFRQGSTNLPTNQRHGGCRACNITFCSLCRTFHDRALNCDYFEDEVDYEDEGDHSSYTDNESQDEFSSQIDEDEDDDDDDDEDEDDNWSFHSANGMHEGLAEGSFVRRAVGGQGEPHCFHCNTIRYRNNNPETDYCDVCMRSSSQLERCRHCFLDLCPTCLRGGRNGRYTTSEPSRRRNGFSALDLLDY</sequence>
<organism evidence="2 3">
    <name type="scientific">Exophiala mesophila</name>
    <name type="common">Black yeast-like fungus</name>
    <dbReference type="NCBI Taxonomy" id="212818"/>
    <lineage>
        <taxon>Eukaryota</taxon>
        <taxon>Fungi</taxon>
        <taxon>Dikarya</taxon>
        <taxon>Ascomycota</taxon>
        <taxon>Pezizomycotina</taxon>
        <taxon>Eurotiomycetes</taxon>
        <taxon>Chaetothyriomycetidae</taxon>
        <taxon>Chaetothyriales</taxon>
        <taxon>Herpotrichiellaceae</taxon>
        <taxon>Exophiala</taxon>
    </lineage>
</organism>
<feature type="compositionally biased region" description="Acidic residues" evidence="1">
    <location>
        <begin position="214"/>
        <end position="231"/>
    </location>
</feature>
<dbReference type="Proteomes" id="UP000054302">
    <property type="component" value="Unassembled WGS sequence"/>
</dbReference>
<dbReference type="HOGENOM" id="CLU_834280_0_0_1"/>
<evidence type="ECO:0000313" key="3">
    <source>
        <dbReference type="Proteomes" id="UP000054302"/>
    </source>
</evidence>
<reference evidence="2 3" key="1">
    <citation type="submission" date="2015-01" db="EMBL/GenBank/DDBJ databases">
        <title>The Genome Sequence of Exophiala mesophila CBS40295.</title>
        <authorList>
            <consortium name="The Broad Institute Genomics Platform"/>
            <person name="Cuomo C."/>
            <person name="de Hoog S."/>
            <person name="Gorbushina A."/>
            <person name="Stielow B."/>
            <person name="Teixiera M."/>
            <person name="Abouelleil A."/>
            <person name="Chapman S.B."/>
            <person name="Priest M."/>
            <person name="Young S.K."/>
            <person name="Wortman J."/>
            <person name="Nusbaum C."/>
            <person name="Birren B."/>
        </authorList>
    </citation>
    <scope>NUCLEOTIDE SEQUENCE [LARGE SCALE GENOMIC DNA]</scope>
    <source>
        <strain evidence="2 3">CBS 40295</strain>
    </source>
</reference>
<feature type="compositionally biased region" description="Polar residues" evidence="1">
    <location>
        <begin position="199"/>
        <end position="213"/>
    </location>
</feature>
<gene>
    <name evidence="2" type="ORF">PV10_01781</name>
</gene>
<accession>A0A0D1ZVS8</accession>
<dbReference type="RefSeq" id="XP_016229668.1">
    <property type="nucleotide sequence ID" value="XM_016366019.1"/>
</dbReference>
<dbReference type="EMBL" id="KN847520">
    <property type="protein sequence ID" value="KIV98094.1"/>
    <property type="molecule type" value="Genomic_DNA"/>
</dbReference>
<keyword evidence="3" id="KW-1185">Reference proteome</keyword>